<gene>
    <name evidence="8 9" type="primary">atpH</name>
    <name evidence="9" type="ORF">NCTC5908_02589</name>
</gene>
<dbReference type="Pfam" id="PF00213">
    <property type="entry name" value="OSCP"/>
    <property type="match status" value="1"/>
</dbReference>
<reference evidence="9 10" key="1">
    <citation type="submission" date="2018-06" db="EMBL/GenBank/DDBJ databases">
        <authorList>
            <consortium name="Pathogen Informatics"/>
            <person name="Doyle S."/>
        </authorList>
    </citation>
    <scope>NUCLEOTIDE SEQUENCE [LARGE SCALE GENOMIC DNA]</scope>
    <source>
        <strain evidence="9 10">NCTC5908</strain>
    </source>
</reference>
<dbReference type="PROSITE" id="PS00389">
    <property type="entry name" value="ATPASE_DELTA"/>
    <property type="match status" value="1"/>
</dbReference>
<evidence type="ECO:0000313" key="9">
    <source>
        <dbReference type="EMBL" id="SSZ30752.1"/>
    </source>
</evidence>
<keyword evidence="3 8" id="KW-0375">Hydrogen ion transport</keyword>
<dbReference type="GO" id="GO:0045259">
    <property type="term" value="C:proton-transporting ATP synthase complex"/>
    <property type="evidence" value="ECO:0007669"/>
    <property type="project" value="UniProtKB-KW"/>
</dbReference>
<dbReference type="InterPro" id="IPR000711">
    <property type="entry name" value="ATPase_OSCP/dsu"/>
</dbReference>
<evidence type="ECO:0000256" key="6">
    <source>
        <dbReference type="ARBA" id="ARBA00023196"/>
    </source>
</evidence>
<protein>
    <recommendedName>
        <fullName evidence="8">ATP synthase subunit delta</fullName>
    </recommendedName>
    <alternativeName>
        <fullName evidence="8">ATP synthase F(1) sector subunit delta</fullName>
    </alternativeName>
    <alternativeName>
        <fullName evidence="8">F-type ATPase subunit delta</fullName>
        <shortName evidence="8">F-ATPase subunit delta</shortName>
    </alternativeName>
</protein>
<dbReference type="NCBIfam" id="NF004404">
    <property type="entry name" value="PRK05758.2-5"/>
    <property type="match status" value="1"/>
</dbReference>
<comment type="similarity">
    <text evidence="8">Belongs to the ATPase delta chain family.</text>
</comment>
<keyword evidence="7 8" id="KW-0066">ATP synthesis</keyword>
<evidence type="ECO:0000256" key="3">
    <source>
        <dbReference type="ARBA" id="ARBA00022781"/>
    </source>
</evidence>
<keyword evidence="2 8" id="KW-0813">Transport</keyword>
<organism evidence="9 10">
    <name type="scientific">Aggregatibacter aphrophilus</name>
    <name type="common">Haemophilus aphrophilus</name>
    <dbReference type="NCBI Taxonomy" id="732"/>
    <lineage>
        <taxon>Bacteria</taxon>
        <taxon>Pseudomonadati</taxon>
        <taxon>Pseudomonadota</taxon>
        <taxon>Gammaproteobacteria</taxon>
        <taxon>Pasteurellales</taxon>
        <taxon>Pasteurellaceae</taxon>
        <taxon>Aggregatibacter</taxon>
    </lineage>
</organism>
<dbReference type="GeneID" id="49635750"/>
<dbReference type="RefSeq" id="WP_005704857.1">
    <property type="nucleotide sequence ID" value="NZ_LS483485.1"/>
</dbReference>
<name>A0A336NCP5_AGGAP</name>
<dbReference type="STRING" id="732.ADJ80_02605"/>
<dbReference type="InterPro" id="IPR020781">
    <property type="entry name" value="ATPase_OSCP/d_CS"/>
</dbReference>
<dbReference type="AlphaFoldDB" id="A0A336NCP5"/>
<dbReference type="NCBIfam" id="NF004402">
    <property type="entry name" value="PRK05758.2-2"/>
    <property type="match status" value="1"/>
</dbReference>
<keyword evidence="5 8" id="KW-0472">Membrane</keyword>
<comment type="subcellular location">
    <subcellularLocation>
        <location evidence="8">Cell membrane</location>
        <topology evidence="8">Peripheral membrane protein</topology>
    </subcellularLocation>
    <subcellularLocation>
        <location evidence="1">Membrane</location>
    </subcellularLocation>
</comment>
<proteinExistence type="inferred from homology"/>
<dbReference type="InterPro" id="IPR026015">
    <property type="entry name" value="ATP_synth_OSCP/delta_N_sf"/>
</dbReference>
<comment type="function">
    <text evidence="8">This protein is part of the stalk that links CF(0) to CF(1). It either transmits conformational changes from CF(0) to CF(1) or is implicated in proton conduction.</text>
</comment>
<dbReference type="SUPFAM" id="SSF47928">
    <property type="entry name" value="N-terminal domain of the delta subunit of the F1F0-ATP synthase"/>
    <property type="match status" value="1"/>
</dbReference>
<evidence type="ECO:0000256" key="1">
    <source>
        <dbReference type="ARBA" id="ARBA00004370"/>
    </source>
</evidence>
<evidence type="ECO:0000313" key="10">
    <source>
        <dbReference type="Proteomes" id="UP000253728"/>
    </source>
</evidence>
<dbReference type="NCBIfam" id="TIGR01145">
    <property type="entry name" value="ATP_synt_delta"/>
    <property type="match status" value="1"/>
</dbReference>
<keyword evidence="4 8" id="KW-0406">Ion transport</keyword>
<comment type="function">
    <text evidence="8">F(1)F(0) ATP synthase produces ATP from ADP in the presence of a proton or sodium gradient. F-type ATPases consist of two structural domains, F(1) containing the extramembraneous catalytic core and F(0) containing the membrane proton channel, linked together by a central stalk and a peripheral stalk. During catalysis, ATP synthesis in the catalytic domain of F(1) is coupled via a rotary mechanism of the central stalk subunits to proton translocation.</text>
</comment>
<dbReference type="EMBL" id="UFSP01000005">
    <property type="protein sequence ID" value="SSZ30752.1"/>
    <property type="molecule type" value="Genomic_DNA"/>
</dbReference>
<keyword evidence="8" id="KW-1003">Cell membrane</keyword>
<dbReference type="PRINTS" id="PR00125">
    <property type="entry name" value="ATPASEDELTA"/>
</dbReference>
<dbReference type="PANTHER" id="PTHR11910">
    <property type="entry name" value="ATP SYNTHASE DELTA CHAIN"/>
    <property type="match status" value="1"/>
</dbReference>
<dbReference type="Proteomes" id="UP000253728">
    <property type="component" value="Unassembled WGS sequence"/>
</dbReference>
<evidence type="ECO:0000256" key="5">
    <source>
        <dbReference type="ARBA" id="ARBA00023136"/>
    </source>
</evidence>
<accession>A0A336NCP5</accession>
<dbReference type="Gene3D" id="1.10.520.20">
    <property type="entry name" value="N-terminal domain of the delta subunit of the F1F0-ATP synthase"/>
    <property type="match status" value="1"/>
</dbReference>
<evidence type="ECO:0000256" key="8">
    <source>
        <dbReference type="HAMAP-Rule" id="MF_01416"/>
    </source>
</evidence>
<keyword evidence="6 8" id="KW-0139">CF(1)</keyword>
<dbReference type="GO" id="GO:0005886">
    <property type="term" value="C:plasma membrane"/>
    <property type="evidence" value="ECO:0007669"/>
    <property type="project" value="UniProtKB-SubCell"/>
</dbReference>
<dbReference type="GO" id="GO:0046933">
    <property type="term" value="F:proton-transporting ATP synthase activity, rotational mechanism"/>
    <property type="evidence" value="ECO:0007669"/>
    <property type="project" value="UniProtKB-UniRule"/>
</dbReference>
<dbReference type="HAMAP" id="MF_01416">
    <property type="entry name" value="ATP_synth_delta_bact"/>
    <property type="match status" value="1"/>
</dbReference>
<evidence type="ECO:0000256" key="4">
    <source>
        <dbReference type="ARBA" id="ARBA00023065"/>
    </source>
</evidence>
<sequence length="182" mass="20166">MSELTTIARPYAKAAFDFAVEQSSSDKSAVEKWNKMLGFLAEVVKNETMQAFLTGSFSAQKLADTVISICGEQLDQYGQNLVRLMAENKRLTVLPAVLKEFQRYVEEHQAITEVQVTSAQPLSVAQQEKIVAAMEKRLAQKVKLNCNVDKALIAGVIIRTEDFVIDGSSRGQLARLADELQL</sequence>
<evidence type="ECO:0000256" key="7">
    <source>
        <dbReference type="ARBA" id="ARBA00023310"/>
    </source>
</evidence>
<evidence type="ECO:0000256" key="2">
    <source>
        <dbReference type="ARBA" id="ARBA00022448"/>
    </source>
</evidence>